<dbReference type="AlphaFoldDB" id="A0A0H5RP41"/>
<feature type="region of interest" description="Disordered" evidence="1">
    <location>
        <begin position="130"/>
        <end position="183"/>
    </location>
</feature>
<sequence length="183" mass="21233">MGNDPISSDIDTTNHGCVYTVAEHTVCDPDENGRIHCRKVVKSYRKCPGRPLEEIPTNGPLLSPYSEQSGNPINDMDIFNSMRNFADMFDEAESFFRRPRRSHGRRFGSPSDDHEDQHFGSVFDDLQERRQNHCQSNRPKPAPFNLFGRSWNPHSDSPPIQEPDRKPSAWRTYREYRSKTHEI</sequence>
<dbReference type="EMBL" id="HACM01010052">
    <property type="protein sequence ID" value="CRZ10494.1"/>
    <property type="molecule type" value="Transcribed_RNA"/>
</dbReference>
<protein>
    <submittedName>
        <fullName evidence="2">Uncharacterized protein</fullName>
    </submittedName>
</protein>
<name>A0A0H5RP41_9EUKA</name>
<organism evidence="2">
    <name type="scientific">Spongospora subterranea</name>
    <dbReference type="NCBI Taxonomy" id="70186"/>
    <lineage>
        <taxon>Eukaryota</taxon>
        <taxon>Sar</taxon>
        <taxon>Rhizaria</taxon>
        <taxon>Endomyxa</taxon>
        <taxon>Phytomyxea</taxon>
        <taxon>Plasmodiophorida</taxon>
        <taxon>Plasmodiophoridae</taxon>
        <taxon>Spongospora</taxon>
    </lineage>
</organism>
<accession>A0A0H5RP41</accession>
<proteinExistence type="predicted"/>
<feature type="compositionally biased region" description="Basic and acidic residues" evidence="1">
    <location>
        <begin position="162"/>
        <end position="183"/>
    </location>
</feature>
<feature type="region of interest" description="Disordered" evidence="1">
    <location>
        <begin position="99"/>
        <end position="118"/>
    </location>
</feature>
<reference evidence="2" key="1">
    <citation type="submission" date="2015-04" db="EMBL/GenBank/DDBJ databases">
        <title>The genome sequence of the plant pathogenic Rhizarian Plasmodiophora brassicae reveals insights in its biotrophic life cycle and the origin of chitin synthesis.</title>
        <authorList>
            <person name="Schwelm A."/>
            <person name="Fogelqvist J."/>
            <person name="Knaust A."/>
            <person name="Julke S."/>
            <person name="Lilja T."/>
            <person name="Dhandapani V."/>
            <person name="Bonilla-Rosso G."/>
            <person name="Karlsson M."/>
            <person name="Shevchenko A."/>
            <person name="Choi S.R."/>
            <person name="Kim H.G."/>
            <person name="Park J.Y."/>
            <person name="Lim Y.P."/>
            <person name="Ludwig-Muller J."/>
            <person name="Dixelius C."/>
        </authorList>
    </citation>
    <scope>NUCLEOTIDE SEQUENCE</scope>
    <source>
        <tissue evidence="2">Potato root galls</tissue>
    </source>
</reference>
<evidence type="ECO:0000256" key="1">
    <source>
        <dbReference type="SAM" id="MobiDB-lite"/>
    </source>
</evidence>
<evidence type="ECO:0000313" key="2">
    <source>
        <dbReference type="EMBL" id="CRZ10494.1"/>
    </source>
</evidence>